<dbReference type="GO" id="GO:0000049">
    <property type="term" value="F:tRNA binding"/>
    <property type="evidence" value="ECO:0007669"/>
    <property type="project" value="UniProtKB-UniRule"/>
</dbReference>
<dbReference type="PANTHER" id="PTHR11700">
    <property type="entry name" value="30S RIBOSOMAL PROTEIN S10 FAMILY MEMBER"/>
    <property type="match status" value="1"/>
</dbReference>
<name>A0A9D1JU14_9FIRM</name>
<dbReference type="EMBL" id="DVJJ01000162">
    <property type="protein sequence ID" value="HIS65766.1"/>
    <property type="molecule type" value="Genomic_DNA"/>
</dbReference>
<dbReference type="FunFam" id="3.30.70.600:FF:000001">
    <property type="entry name" value="30S ribosomal protein S10"/>
    <property type="match status" value="1"/>
</dbReference>
<comment type="subunit">
    <text evidence="4">Part of the 30S ribosomal subunit.</text>
</comment>
<dbReference type="NCBIfam" id="NF001861">
    <property type="entry name" value="PRK00596.1"/>
    <property type="match status" value="1"/>
</dbReference>
<dbReference type="HAMAP" id="MF_00508">
    <property type="entry name" value="Ribosomal_uS10"/>
    <property type="match status" value="1"/>
</dbReference>
<dbReference type="PRINTS" id="PR00971">
    <property type="entry name" value="RIBOSOMALS10"/>
</dbReference>
<dbReference type="PROSITE" id="PS00361">
    <property type="entry name" value="RIBOSOMAL_S10"/>
    <property type="match status" value="1"/>
</dbReference>
<evidence type="ECO:0000256" key="4">
    <source>
        <dbReference type="HAMAP-Rule" id="MF_00508"/>
    </source>
</evidence>
<evidence type="ECO:0000256" key="2">
    <source>
        <dbReference type="ARBA" id="ARBA00022980"/>
    </source>
</evidence>
<evidence type="ECO:0000256" key="3">
    <source>
        <dbReference type="ARBA" id="ARBA00023274"/>
    </source>
</evidence>
<dbReference type="Proteomes" id="UP000886741">
    <property type="component" value="Unassembled WGS sequence"/>
</dbReference>
<keyword evidence="2 4" id="KW-0689">Ribosomal protein</keyword>
<organism evidence="6 7">
    <name type="scientific">Candidatus Avoscillospira avistercoris</name>
    <dbReference type="NCBI Taxonomy" id="2840707"/>
    <lineage>
        <taxon>Bacteria</taxon>
        <taxon>Bacillati</taxon>
        <taxon>Bacillota</taxon>
        <taxon>Clostridia</taxon>
        <taxon>Eubacteriales</taxon>
        <taxon>Oscillospiraceae</taxon>
        <taxon>Oscillospiraceae incertae sedis</taxon>
        <taxon>Candidatus Avoscillospira</taxon>
    </lineage>
</organism>
<evidence type="ECO:0000313" key="6">
    <source>
        <dbReference type="EMBL" id="HIS65766.1"/>
    </source>
</evidence>
<dbReference type="SMART" id="SM01403">
    <property type="entry name" value="Ribosomal_S10"/>
    <property type="match status" value="1"/>
</dbReference>
<dbReference type="InterPro" id="IPR018268">
    <property type="entry name" value="Ribosomal_uS10_CS"/>
</dbReference>
<protein>
    <recommendedName>
        <fullName evidence="4">Small ribosomal subunit protein uS10</fullName>
    </recommendedName>
</protein>
<dbReference type="AlphaFoldDB" id="A0A9D1JU14"/>
<dbReference type="InterPro" id="IPR027486">
    <property type="entry name" value="Ribosomal_uS10_dom"/>
</dbReference>
<dbReference type="GO" id="GO:0005840">
    <property type="term" value="C:ribosome"/>
    <property type="evidence" value="ECO:0007669"/>
    <property type="project" value="UniProtKB-KW"/>
</dbReference>
<comment type="similarity">
    <text evidence="1 4">Belongs to the universal ribosomal protein uS10 family.</text>
</comment>
<dbReference type="GO" id="GO:0003735">
    <property type="term" value="F:structural constituent of ribosome"/>
    <property type="evidence" value="ECO:0007669"/>
    <property type="project" value="InterPro"/>
</dbReference>
<evidence type="ECO:0000313" key="7">
    <source>
        <dbReference type="Proteomes" id="UP000886741"/>
    </source>
</evidence>
<gene>
    <name evidence="4 6" type="primary">rpsJ</name>
    <name evidence="6" type="ORF">IAA83_10445</name>
</gene>
<proteinExistence type="inferred from homology"/>
<feature type="domain" description="Small ribosomal subunit protein uS10" evidence="5">
    <location>
        <begin position="8"/>
        <end position="102"/>
    </location>
</feature>
<keyword evidence="3 4" id="KW-0687">Ribonucleoprotein</keyword>
<dbReference type="GO" id="GO:1990904">
    <property type="term" value="C:ribonucleoprotein complex"/>
    <property type="evidence" value="ECO:0007669"/>
    <property type="project" value="UniProtKB-KW"/>
</dbReference>
<dbReference type="GO" id="GO:0006412">
    <property type="term" value="P:translation"/>
    <property type="evidence" value="ECO:0007669"/>
    <property type="project" value="UniProtKB-UniRule"/>
</dbReference>
<reference evidence="6" key="2">
    <citation type="journal article" date="2021" name="PeerJ">
        <title>Extensive microbial diversity within the chicken gut microbiome revealed by metagenomics and culture.</title>
        <authorList>
            <person name="Gilroy R."/>
            <person name="Ravi A."/>
            <person name="Getino M."/>
            <person name="Pursley I."/>
            <person name="Horton D.L."/>
            <person name="Alikhan N.F."/>
            <person name="Baker D."/>
            <person name="Gharbi K."/>
            <person name="Hall N."/>
            <person name="Watson M."/>
            <person name="Adriaenssens E.M."/>
            <person name="Foster-Nyarko E."/>
            <person name="Jarju S."/>
            <person name="Secka A."/>
            <person name="Antonio M."/>
            <person name="Oren A."/>
            <person name="Chaudhuri R.R."/>
            <person name="La Ragione R."/>
            <person name="Hildebrand F."/>
            <person name="Pallen M.J."/>
        </authorList>
    </citation>
    <scope>NUCLEOTIDE SEQUENCE</scope>
    <source>
        <strain evidence="6">ChiBcec16-1751</strain>
    </source>
</reference>
<dbReference type="SUPFAM" id="SSF54999">
    <property type="entry name" value="Ribosomal protein S10"/>
    <property type="match status" value="1"/>
</dbReference>
<comment type="caution">
    <text evidence="6">The sequence shown here is derived from an EMBL/GenBank/DDBJ whole genome shotgun (WGS) entry which is preliminary data.</text>
</comment>
<dbReference type="NCBIfam" id="TIGR01049">
    <property type="entry name" value="rpsJ_bact"/>
    <property type="match status" value="1"/>
</dbReference>
<evidence type="ECO:0000256" key="1">
    <source>
        <dbReference type="ARBA" id="ARBA00007102"/>
    </source>
</evidence>
<reference evidence="6" key="1">
    <citation type="submission" date="2020-10" db="EMBL/GenBank/DDBJ databases">
        <authorList>
            <person name="Gilroy R."/>
        </authorList>
    </citation>
    <scope>NUCLEOTIDE SEQUENCE</scope>
    <source>
        <strain evidence="6">ChiBcec16-1751</strain>
    </source>
</reference>
<comment type="function">
    <text evidence="4">Involved in the binding of tRNA to the ribosomes.</text>
</comment>
<dbReference type="InterPro" id="IPR001848">
    <property type="entry name" value="Ribosomal_uS10"/>
</dbReference>
<accession>A0A9D1JU14</accession>
<dbReference type="Gene3D" id="3.30.70.600">
    <property type="entry name" value="Ribosomal protein S10 domain"/>
    <property type="match status" value="1"/>
</dbReference>
<dbReference type="InterPro" id="IPR036838">
    <property type="entry name" value="Ribosomal_uS10_dom_sf"/>
</dbReference>
<evidence type="ECO:0000259" key="5">
    <source>
        <dbReference type="SMART" id="SM01403"/>
    </source>
</evidence>
<dbReference type="Pfam" id="PF00338">
    <property type="entry name" value="Ribosomal_S10"/>
    <property type="match status" value="1"/>
</dbReference>
<sequence length="103" mass="11702">MANQKMIRIRLKAYDHQLIDSSAEKIVETAKRNGAAVSGPIPLPTKKEVVTILRAVHKYKDSREQFERRTHKRLIDILDPSQKTVEALMSLDLPAGVEIEIKL</sequence>